<dbReference type="EC" id="2.7.7.49" evidence="1"/>
<evidence type="ECO:0000256" key="4">
    <source>
        <dbReference type="SAM" id="Phobius"/>
    </source>
</evidence>
<dbReference type="STRING" id="75913.A0A0K0FSN2"/>
<keyword evidence="6" id="KW-1185">Reference proteome</keyword>
<reference evidence="7" key="2">
    <citation type="submission" date="2015-08" db="UniProtKB">
        <authorList>
            <consortium name="WormBaseParasite"/>
        </authorList>
    </citation>
    <scope>IDENTIFICATION</scope>
</reference>
<dbReference type="GO" id="GO:0003676">
    <property type="term" value="F:nucleic acid binding"/>
    <property type="evidence" value="ECO:0007669"/>
    <property type="project" value="InterPro"/>
</dbReference>
<evidence type="ECO:0000256" key="2">
    <source>
        <dbReference type="ARBA" id="ARBA00023268"/>
    </source>
</evidence>
<accession>A0A0K0FSN2</accession>
<evidence type="ECO:0000256" key="1">
    <source>
        <dbReference type="ARBA" id="ARBA00012493"/>
    </source>
</evidence>
<dbReference type="GO" id="GO:0003964">
    <property type="term" value="F:RNA-directed DNA polymerase activity"/>
    <property type="evidence" value="ECO:0007669"/>
    <property type="project" value="UniProtKB-EC"/>
</dbReference>
<evidence type="ECO:0000313" key="6">
    <source>
        <dbReference type="Proteomes" id="UP000035680"/>
    </source>
</evidence>
<dbReference type="SUPFAM" id="SSF56672">
    <property type="entry name" value="DNA/RNA polymerases"/>
    <property type="match status" value="1"/>
</dbReference>
<keyword evidence="4" id="KW-0472">Membrane</keyword>
<dbReference type="Gene3D" id="3.30.420.10">
    <property type="entry name" value="Ribonuclease H-like superfamily/Ribonuclease H"/>
    <property type="match status" value="1"/>
</dbReference>
<dbReference type="InterPro" id="IPR041588">
    <property type="entry name" value="Integrase_H2C2"/>
</dbReference>
<dbReference type="Gene3D" id="3.30.70.270">
    <property type="match status" value="2"/>
</dbReference>
<feature type="region of interest" description="Disordered" evidence="3">
    <location>
        <begin position="161"/>
        <end position="214"/>
    </location>
</feature>
<dbReference type="InterPro" id="IPR001584">
    <property type="entry name" value="Integrase_cat-core"/>
</dbReference>
<dbReference type="SUPFAM" id="SSF53098">
    <property type="entry name" value="Ribonuclease H-like"/>
    <property type="match status" value="1"/>
</dbReference>
<dbReference type="GO" id="GO:0042575">
    <property type="term" value="C:DNA polymerase complex"/>
    <property type="evidence" value="ECO:0007669"/>
    <property type="project" value="UniProtKB-ARBA"/>
</dbReference>
<dbReference type="Proteomes" id="UP000035680">
    <property type="component" value="Unassembled WGS sequence"/>
</dbReference>
<keyword evidence="4" id="KW-0812">Transmembrane</keyword>
<organism evidence="6 7">
    <name type="scientific">Strongyloides venezuelensis</name>
    <name type="common">Threadworm</name>
    <dbReference type="NCBI Taxonomy" id="75913"/>
    <lineage>
        <taxon>Eukaryota</taxon>
        <taxon>Metazoa</taxon>
        <taxon>Ecdysozoa</taxon>
        <taxon>Nematoda</taxon>
        <taxon>Chromadorea</taxon>
        <taxon>Rhabditida</taxon>
        <taxon>Tylenchina</taxon>
        <taxon>Panagrolaimomorpha</taxon>
        <taxon>Strongyloidoidea</taxon>
        <taxon>Strongyloididae</taxon>
        <taxon>Strongyloides</taxon>
    </lineage>
</organism>
<sequence>MIGLGNIFLNPRYKKSGFYDFFTPYLESKNEIYYQIVCRVFLYGTISIVTCILNVMAVLSLKKQNKAVRLYFSHSFTFGTVRNHLTLQLSIIMVVTRAGPPTMQRDEQITDNHVQPTSADDMQRIVRLLTEQKETMSTLITSISNIESRLQQVEIIQNQIPGYPTSQEGGRTLNDPAAEDYQNGKNKNKKNNRRTIKSPKINQENDDNDGNYHNISQLSSQIEALSINSSTGIKRPPNISLEKFNGKISFQIWLKKFMAYCKINSIDSDMKHEVLLLMLEDEPASDANRIELYDFHTLSSFLYNKYKGQYSIASAFHELEIITSRPVRKPEELDATCKKISDIIEILEESKPTDYILQRKIEALSKVLPLELRSKILLTASIFPSFDVAISSTKRAWALDYRADIERNKGNTLSKNKKKKKYCSNCNTNTHNTDMCRLKDKNKHRKEKINKVDDEESSMNSSSSSSSSEDEESVYKISESIEKNLESARNSPGIFQRIMEIIFSPLKDNMLIYQDDLLIISDGNETLHKELLYQFFSIARQHGLKINFNKSKFFKKIVSFLGWDISPTGVTPSLKSVESIMKLKLPVDKKQLYQRLQKFSYHRLAIKDYAKLSSKLYEMTSGRNCKIKLTGENLKNYLSIVETLYKQPLLYHANPSKPYILTCDASATAIGATLSQLDDSQIERPISFFSCKLPHVKKPRSATYNELYAIKRALQFNKYLLTGAHIQIRSDHRPLEKLVQNTQEKRFYDLVECINSYNCSIEYIEGVKNSSADYLSRLPHSDVSSESDVEREEVNILLRKKTKKNYNEVQVMRNIFQPTSKHTLKDENKINDDKITSSLMNGISLKKRGPVRPRKIKVKDNAKQTINNALRDNEDIKTPKIGIEHLFLSNKDYSSLINGIVHVQVPSKEGGNDLLPIIPCDPDTCQLVFNICHSQSGHFGLNKSLEFLKTYGYLKKSRKIFEQFYKKCITCAEVNSPLQKHCEMKTIQYSRPFENLAVDICGSIQPTSQRGNKFIIIFIDSMTRFTMAYPIKKYDYEHIIECLQDLVFTHGAPVSIRCDNAPNFKSHSWKDALDVVNINLQHSTEYHSRGNSLAERALRNLQDGLKKLFKEDVLNWDKCVKPLCYFYNINICKSTNTSPYFLHYLRQPYTYLNKLLQTDVKYKVDINRPLSEIVQYAKKAYETANAIIQKSSEARKALVNPKYILEQSHYKEGDKVYAKLPDFSRGKKLAKKWKGPYTIIKMEDAVAFITLDSSPKKKIRKLHIDKLKKFFSNKEE</sequence>
<evidence type="ECO:0000313" key="7">
    <source>
        <dbReference type="WBParaSite" id="SVE_1398500.1"/>
    </source>
</evidence>
<keyword evidence="4" id="KW-1133">Transmembrane helix</keyword>
<keyword evidence="2" id="KW-0511">Multifunctional enzyme</keyword>
<dbReference type="Pfam" id="PF17921">
    <property type="entry name" value="Integrase_H2C2"/>
    <property type="match status" value="1"/>
</dbReference>
<protein>
    <recommendedName>
        <fullName evidence="1">RNA-directed DNA polymerase</fullName>
        <ecNumber evidence="1">2.7.7.49</ecNumber>
    </recommendedName>
</protein>
<name>A0A0K0FSN2_STRVS</name>
<proteinExistence type="predicted"/>
<feature type="domain" description="Integrase catalytic" evidence="5">
    <location>
        <begin position="988"/>
        <end position="1147"/>
    </location>
</feature>
<feature type="compositionally biased region" description="Low complexity" evidence="3">
    <location>
        <begin position="458"/>
        <end position="467"/>
    </location>
</feature>
<evidence type="ECO:0000259" key="5">
    <source>
        <dbReference type="PROSITE" id="PS50994"/>
    </source>
</evidence>
<dbReference type="CDD" id="cd09274">
    <property type="entry name" value="RNase_HI_RT_Ty3"/>
    <property type="match status" value="1"/>
</dbReference>
<dbReference type="InterPro" id="IPR036397">
    <property type="entry name" value="RNaseH_sf"/>
</dbReference>
<dbReference type="Pfam" id="PF00078">
    <property type="entry name" value="RVT_1"/>
    <property type="match status" value="1"/>
</dbReference>
<dbReference type="PROSITE" id="PS50994">
    <property type="entry name" value="INTEGRASE"/>
    <property type="match status" value="1"/>
</dbReference>
<dbReference type="WBParaSite" id="SVE_1398500.1">
    <property type="protein sequence ID" value="SVE_1398500.1"/>
    <property type="gene ID" value="SVE_1398500"/>
</dbReference>
<dbReference type="PANTHER" id="PTHR37984">
    <property type="entry name" value="PROTEIN CBG26694"/>
    <property type="match status" value="1"/>
</dbReference>
<dbReference type="InterPro" id="IPR043502">
    <property type="entry name" value="DNA/RNA_pol_sf"/>
</dbReference>
<reference evidence="6" key="1">
    <citation type="submission" date="2014-07" db="EMBL/GenBank/DDBJ databases">
        <authorList>
            <person name="Martin A.A"/>
            <person name="De Silva N."/>
        </authorList>
    </citation>
    <scope>NUCLEOTIDE SEQUENCE</scope>
</reference>
<dbReference type="Pfam" id="PF00665">
    <property type="entry name" value="rve"/>
    <property type="match status" value="1"/>
</dbReference>
<dbReference type="AlphaFoldDB" id="A0A0K0FSN2"/>
<dbReference type="PANTHER" id="PTHR37984:SF5">
    <property type="entry name" value="PROTEIN NYNRIN-LIKE"/>
    <property type="match status" value="1"/>
</dbReference>
<dbReference type="InterPro" id="IPR041577">
    <property type="entry name" value="RT_RNaseH_2"/>
</dbReference>
<evidence type="ECO:0000256" key="3">
    <source>
        <dbReference type="SAM" id="MobiDB-lite"/>
    </source>
</evidence>
<feature type="transmembrane region" description="Helical" evidence="4">
    <location>
        <begin position="32"/>
        <end position="59"/>
    </location>
</feature>
<dbReference type="GO" id="GO:0015074">
    <property type="term" value="P:DNA integration"/>
    <property type="evidence" value="ECO:0007669"/>
    <property type="project" value="InterPro"/>
</dbReference>
<feature type="compositionally biased region" description="Basic residues" evidence="3">
    <location>
        <begin position="186"/>
        <end position="197"/>
    </location>
</feature>
<feature type="region of interest" description="Disordered" evidence="3">
    <location>
        <begin position="433"/>
        <end position="472"/>
    </location>
</feature>
<dbReference type="InterPro" id="IPR043128">
    <property type="entry name" value="Rev_trsase/Diguanyl_cyclase"/>
</dbReference>
<dbReference type="InterPro" id="IPR000477">
    <property type="entry name" value="RT_dom"/>
</dbReference>
<dbReference type="Pfam" id="PF17919">
    <property type="entry name" value="RT_RNaseH_2"/>
    <property type="match status" value="1"/>
</dbReference>
<dbReference type="InterPro" id="IPR012337">
    <property type="entry name" value="RNaseH-like_sf"/>
</dbReference>
<dbReference type="InterPro" id="IPR050951">
    <property type="entry name" value="Retrovirus_Pol_polyprotein"/>
</dbReference>